<organism evidence="1 2">
    <name type="scientific">Yoonia litorea</name>
    <dbReference type="NCBI Taxonomy" id="1123755"/>
    <lineage>
        <taxon>Bacteria</taxon>
        <taxon>Pseudomonadati</taxon>
        <taxon>Pseudomonadota</taxon>
        <taxon>Alphaproteobacteria</taxon>
        <taxon>Rhodobacterales</taxon>
        <taxon>Paracoccaceae</taxon>
        <taxon>Yoonia</taxon>
    </lineage>
</organism>
<gene>
    <name evidence="1" type="ORF">SAMN05444714_2812</name>
</gene>
<evidence type="ECO:0000313" key="1">
    <source>
        <dbReference type="EMBL" id="SFS21371.1"/>
    </source>
</evidence>
<protein>
    <submittedName>
        <fullName evidence="1">Uncharacterized protein</fullName>
    </submittedName>
</protein>
<evidence type="ECO:0000313" key="2">
    <source>
        <dbReference type="Proteomes" id="UP000198926"/>
    </source>
</evidence>
<dbReference type="Proteomes" id="UP000198926">
    <property type="component" value="Unassembled WGS sequence"/>
</dbReference>
<keyword evidence="2" id="KW-1185">Reference proteome</keyword>
<dbReference type="EMBL" id="FOZM01000003">
    <property type="protein sequence ID" value="SFS21371.1"/>
    <property type="molecule type" value="Genomic_DNA"/>
</dbReference>
<accession>A0A1I6N0J1</accession>
<proteinExistence type="predicted"/>
<reference evidence="1 2" key="1">
    <citation type="submission" date="2016-10" db="EMBL/GenBank/DDBJ databases">
        <authorList>
            <person name="de Groot N.N."/>
        </authorList>
    </citation>
    <scope>NUCLEOTIDE SEQUENCE [LARGE SCALE GENOMIC DNA]</scope>
    <source>
        <strain evidence="1 2">DSM 29433</strain>
    </source>
</reference>
<dbReference type="AlphaFoldDB" id="A0A1I6N0J1"/>
<name>A0A1I6N0J1_9RHOB</name>
<sequence>MCGADDFQSAMSANHIAYKETADPGLPLYHIGLHPRFQRFHELRHNIDVGLALELVVLIKGVT</sequence>